<gene>
    <name evidence="1" type="ORF">NC653_032605</name>
    <name evidence="2" type="ORF">NC653_032610</name>
</gene>
<dbReference type="EMBL" id="JAQIZT010000014">
    <property type="protein sequence ID" value="KAJ6972081.1"/>
    <property type="molecule type" value="Genomic_DNA"/>
</dbReference>
<dbReference type="Proteomes" id="UP001164929">
    <property type="component" value="Chromosome 14"/>
</dbReference>
<dbReference type="EMBL" id="JAQIZT010000014">
    <property type="protein sequence ID" value="KAJ6972086.1"/>
    <property type="molecule type" value="Genomic_DNA"/>
</dbReference>
<comment type="caution">
    <text evidence="2">The sequence shown here is derived from an EMBL/GenBank/DDBJ whole genome shotgun (WGS) entry which is preliminary data.</text>
</comment>
<organism evidence="2 3">
    <name type="scientific">Populus alba x Populus x berolinensis</name>
    <dbReference type="NCBI Taxonomy" id="444605"/>
    <lineage>
        <taxon>Eukaryota</taxon>
        <taxon>Viridiplantae</taxon>
        <taxon>Streptophyta</taxon>
        <taxon>Embryophyta</taxon>
        <taxon>Tracheophyta</taxon>
        <taxon>Spermatophyta</taxon>
        <taxon>Magnoliopsida</taxon>
        <taxon>eudicotyledons</taxon>
        <taxon>Gunneridae</taxon>
        <taxon>Pentapetalae</taxon>
        <taxon>rosids</taxon>
        <taxon>fabids</taxon>
        <taxon>Malpighiales</taxon>
        <taxon>Salicaceae</taxon>
        <taxon>Saliceae</taxon>
        <taxon>Populus</taxon>
    </lineage>
</organism>
<evidence type="ECO:0000313" key="1">
    <source>
        <dbReference type="EMBL" id="KAJ6972081.1"/>
    </source>
</evidence>
<reference evidence="2" key="1">
    <citation type="journal article" date="2023" name="Mol. Ecol. Resour.">
        <title>Chromosome-level genome assembly of a triploid poplar Populus alba 'Berolinensis'.</title>
        <authorList>
            <person name="Chen S."/>
            <person name="Yu Y."/>
            <person name="Wang X."/>
            <person name="Wang S."/>
            <person name="Zhang T."/>
            <person name="Zhou Y."/>
            <person name="He R."/>
            <person name="Meng N."/>
            <person name="Wang Y."/>
            <person name="Liu W."/>
            <person name="Liu Z."/>
            <person name="Liu J."/>
            <person name="Guo Q."/>
            <person name="Huang H."/>
            <person name="Sederoff R.R."/>
            <person name="Wang G."/>
            <person name="Qu G."/>
            <person name="Chen S."/>
        </authorList>
    </citation>
    <scope>NUCLEOTIDE SEQUENCE</scope>
    <source>
        <strain evidence="2">SC-2020</strain>
    </source>
</reference>
<accession>A0AAD6LRU5</accession>
<protein>
    <submittedName>
        <fullName evidence="2">Uncharacterized protein</fullName>
    </submittedName>
</protein>
<keyword evidence="3" id="KW-1185">Reference proteome</keyword>
<proteinExistence type="predicted"/>
<evidence type="ECO:0000313" key="3">
    <source>
        <dbReference type="Proteomes" id="UP001164929"/>
    </source>
</evidence>
<name>A0AAD6LRU5_9ROSI</name>
<dbReference type="AlphaFoldDB" id="A0AAD6LRU5"/>
<evidence type="ECO:0000313" key="2">
    <source>
        <dbReference type="EMBL" id="KAJ6972086.1"/>
    </source>
</evidence>
<sequence>MAVRTTTLFPFHSLTRHSLSPTDVRT</sequence>